<keyword evidence="16" id="KW-1185">Reference proteome</keyword>
<dbReference type="FunFam" id="3.40.50.620:FF:000032">
    <property type="entry name" value="Valine--tRNA ligase"/>
    <property type="match status" value="1"/>
</dbReference>
<dbReference type="SUPFAM" id="SSF46589">
    <property type="entry name" value="tRNA-binding arm"/>
    <property type="match status" value="1"/>
</dbReference>
<comment type="caution">
    <text evidence="11">Lacks conserved residue(s) required for the propagation of feature annotation.</text>
</comment>
<dbReference type="SUPFAM" id="SSF52374">
    <property type="entry name" value="Nucleotidylyl transferase"/>
    <property type="match status" value="1"/>
</dbReference>
<keyword evidence="7 11" id="KW-0648">Protein biosynthesis</keyword>
<accession>A0A9X3MVP5</accession>
<comment type="function">
    <text evidence="11">Catalyzes the attachment of valine to tRNA(Val). As ValRS can inadvertently accommodate and process structurally similar amino acids such as threonine, to avoid such errors, it has a 'posttransfer' editing activity that hydrolyzes mischarged Thr-tRNA(Val) in a tRNA-dependent manner.</text>
</comment>
<evidence type="ECO:0000313" key="15">
    <source>
        <dbReference type="EMBL" id="MDA0163435.1"/>
    </source>
</evidence>
<feature type="domain" description="Valyl-tRNA synthetase tRNA-binding arm" evidence="14">
    <location>
        <begin position="808"/>
        <end position="865"/>
    </location>
</feature>
<keyword evidence="6 11" id="KW-0067">ATP-binding</keyword>
<dbReference type="GO" id="GO:0005524">
    <property type="term" value="F:ATP binding"/>
    <property type="evidence" value="ECO:0007669"/>
    <property type="project" value="UniProtKB-UniRule"/>
</dbReference>
<dbReference type="GO" id="GO:0004832">
    <property type="term" value="F:valine-tRNA ligase activity"/>
    <property type="evidence" value="ECO:0007669"/>
    <property type="project" value="UniProtKB-UniRule"/>
</dbReference>
<keyword evidence="3 11" id="KW-0963">Cytoplasm</keyword>
<evidence type="ECO:0000256" key="5">
    <source>
        <dbReference type="ARBA" id="ARBA00022741"/>
    </source>
</evidence>
<dbReference type="Gene3D" id="3.40.50.620">
    <property type="entry name" value="HUPs"/>
    <property type="match status" value="2"/>
</dbReference>
<feature type="domain" description="Aminoacyl-tRNA synthetase class Ia" evidence="12">
    <location>
        <begin position="18"/>
        <end position="427"/>
    </location>
</feature>
<feature type="coiled-coil region" evidence="11">
    <location>
        <begin position="806"/>
        <end position="865"/>
    </location>
</feature>
<dbReference type="AlphaFoldDB" id="A0A9X3MVP5"/>
<sequence>MGLEDRTRYDPDSSEARVFARWFESGRFHPEPEGTAAENYSIAIPPPNVTGALHMGHALNGSIQDTLIRFARMRGKRAKWILGTDHAGIATQTQVERLLKTEGTSREEIGREAFIERVWRWREQYGDTILDQFKRLGASCDYEEERFTLDESYARAVLKVFVTLYDKGLIYRDNYLVNWDPGSQSAISDLEVEDREVTDTLYYVDYPLASGHGSITVATVRPETMLGDTAIAVHPDDDRYTRLVGETAILPIAGRRLRIIADDYVKPEFGTGALKITPGHDPNDFEIGRKHGLDELTVIGEDGRMTEAAGERFAGLTALEAREEVVAALREEGRINRTEPYTHEVPFSQRSGERIEPLISLQWFMKMDELAGPAIAAVEDGRVRIHPEGQRRRYLEWLKNIRPWCISRQLWWGHQIPVWYRDAETYVGMDPPEGPGWERDPDVLDTWFSSGLWPFATLGWPDQTDELKAFYPTDVLSTARDILFLWVARMVFMGLEFAGDIPFDDVYVHSVVQAPDGRRMSKSLGTGIDPLALIDGGPRPPVFTEGGDFPAYGADAVRYGLLAMSSTQDVRFNEGTIAEGRQLANKLFNATRLVLLRVPEGVTLPDTVPAPTTVEDTWILSRLQAAEAEFAEAIGAFEFHRASRVLYRFIYAELCDWYLEMLKPRLYEEENTETAEFALSILGETLAMAHPVIPFVTEELWSLIPGTGDLLMSHRWPEPDAALRDIETEAEVARAIEATQALRTWRDGVRAAPGARVPARLDATGYERVVEHVARLARFEFSANGDEPVATVGVPGGTVLVMASDAVDMEAEKKRAAERAERLRADIKRVEGKLANEKFVAKAPAEVVQAERDKLAKLQKELEELS</sequence>
<dbReference type="InterPro" id="IPR009080">
    <property type="entry name" value="tRNAsynth_Ia_anticodon-bd"/>
</dbReference>
<dbReference type="CDD" id="cd00817">
    <property type="entry name" value="ValRS_core"/>
    <property type="match status" value="1"/>
</dbReference>
<keyword evidence="4 11" id="KW-0436">Ligase</keyword>
<evidence type="ECO:0000256" key="2">
    <source>
        <dbReference type="ARBA" id="ARBA00011245"/>
    </source>
</evidence>
<dbReference type="Gene3D" id="1.10.287.380">
    <property type="entry name" value="Valyl-tRNA synthetase, C-terminal domain"/>
    <property type="match status" value="1"/>
</dbReference>
<dbReference type="PANTHER" id="PTHR11946:SF93">
    <property type="entry name" value="VALINE--TRNA LIGASE, CHLOROPLASTIC_MITOCHONDRIAL 2"/>
    <property type="match status" value="1"/>
</dbReference>
<evidence type="ECO:0000256" key="1">
    <source>
        <dbReference type="ARBA" id="ARBA00004496"/>
    </source>
</evidence>
<evidence type="ECO:0000256" key="7">
    <source>
        <dbReference type="ARBA" id="ARBA00022917"/>
    </source>
</evidence>
<evidence type="ECO:0000256" key="10">
    <source>
        <dbReference type="ARBA" id="ARBA00047552"/>
    </source>
</evidence>
<dbReference type="CDD" id="cd07962">
    <property type="entry name" value="Anticodon_Ia_Val"/>
    <property type="match status" value="1"/>
</dbReference>
<dbReference type="EC" id="6.1.1.9" evidence="11"/>
<dbReference type="InterPro" id="IPR002300">
    <property type="entry name" value="aa-tRNA-synth_Ia"/>
</dbReference>
<feature type="short sequence motif" description="'HIGH' region" evidence="11">
    <location>
        <begin position="47"/>
        <end position="57"/>
    </location>
</feature>
<evidence type="ECO:0000259" key="12">
    <source>
        <dbReference type="Pfam" id="PF00133"/>
    </source>
</evidence>
<comment type="domain">
    <text evidence="11">ValRS has two distinct active sites: one for aminoacylation and one for editing. The misactivated threonine is translocated from the active site to the editing site.</text>
</comment>
<evidence type="ECO:0000256" key="11">
    <source>
        <dbReference type="HAMAP-Rule" id="MF_02004"/>
    </source>
</evidence>
<dbReference type="HAMAP" id="MF_02004">
    <property type="entry name" value="Val_tRNA_synth_type1"/>
    <property type="match status" value="1"/>
</dbReference>
<dbReference type="GO" id="GO:0006438">
    <property type="term" value="P:valyl-tRNA aminoacylation"/>
    <property type="evidence" value="ECO:0007669"/>
    <property type="project" value="UniProtKB-UniRule"/>
</dbReference>
<dbReference type="Gene3D" id="3.90.740.10">
    <property type="entry name" value="Valyl/Leucyl/Isoleucyl-tRNA synthetase, editing domain"/>
    <property type="match status" value="1"/>
</dbReference>
<feature type="domain" description="Methionyl/Valyl/Leucyl/Isoleucyl-tRNA synthetase anticodon-binding" evidence="13">
    <location>
        <begin position="616"/>
        <end position="754"/>
    </location>
</feature>
<dbReference type="PROSITE" id="PS00178">
    <property type="entry name" value="AA_TRNA_LIGASE_I"/>
    <property type="match status" value="1"/>
</dbReference>
<organism evidence="15 16">
    <name type="scientific">Solirubrobacter ginsenosidimutans</name>
    <dbReference type="NCBI Taxonomy" id="490573"/>
    <lineage>
        <taxon>Bacteria</taxon>
        <taxon>Bacillati</taxon>
        <taxon>Actinomycetota</taxon>
        <taxon>Thermoleophilia</taxon>
        <taxon>Solirubrobacterales</taxon>
        <taxon>Solirubrobacteraceae</taxon>
        <taxon>Solirubrobacter</taxon>
    </lineage>
</organism>
<dbReference type="InterPro" id="IPR019499">
    <property type="entry name" value="Val-tRNA_synth_tRNA-bd"/>
</dbReference>
<comment type="similarity">
    <text evidence="11">Belongs to the class-I aminoacyl-tRNA synthetase family. ValS type 1 subfamily.</text>
</comment>
<comment type="subcellular location">
    <subcellularLocation>
        <location evidence="1 11">Cytoplasm</location>
    </subcellularLocation>
</comment>
<dbReference type="InterPro" id="IPR002303">
    <property type="entry name" value="Valyl-tRNA_ligase"/>
</dbReference>
<feature type="domain" description="Aminoacyl-tRNA synthetase class Ia" evidence="12">
    <location>
        <begin position="437"/>
        <end position="572"/>
    </location>
</feature>
<dbReference type="PANTHER" id="PTHR11946">
    <property type="entry name" value="VALYL-TRNA SYNTHETASES"/>
    <property type="match status" value="1"/>
</dbReference>
<dbReference type="Gene3D" id="1.10.730.10">
    <property type="entry name" value="Isoleucyl-tRNA Synthetase, Domain 1"/>
    <property type="match status" value="1"/>
</dbReference>
<dbReference type="InterPro" id="IPR001412">
    <property type="entry name" value="aa-tRNA-synth_I_CS"/>
</dbReference>
<evidence type="ECO:0000313" key="16">
    <source>
        <dbReference type="Proteomes" id="UP001149140"/>
    </source>
</evidence>
<keyword evidence="8 11" id="KW-0175">Coiled coil</keyword>
<comment type="subunit">
    <text evidence="2 11">Monomer.</text>
</comment>
<dbReference type="SUPFAM" id="SSF47323">
    <property type="entry name" value="Anticodon-binding domain of a subclass of class I aminoacyl-tRNA synthetases"/>
    <property type="match status" value="1"/>
</dbReference>
<dbReference type="InterPro" id="IPR033705">
    <property type="entry name" value="Anticodon_Ia_Val"/>
</dbReference>
<evidence type="ECO:0000256" key="6">
    <source>
        <dbReference type="ARBA" id="ARBA00022840"/>
    </source>
</evidence>
<keyword evidence="9 11" id="KW-0030">Aminoacyl-tRNA synthetase</keyword>
<dbReference type="EMBL" id="JAPDOD010000025">
    <property type="protein sequence ID" value="MDA0163435.1"/>
    <property type="molecule type" value="Genomic_DNA"/>
</dbReference>
<dbReference type="Pfam" id="PF08264">
    <property type="entry name" value="Anticodon_1"/>
    <property type="match status" value="1"/>
</dbReference>
<dbReference type="InterPro" id="IPR014729">
    <property type="entry name" value="Rossmann-like_a/b/a_fold"/>
</dbReference>
<dbReference type="PRINTS" id="PR00986">
    <property type="entry name" value="TRNASYNTHVAL"/>
</dbReference>
<comment type="domain">
    <text evidence="11">The C-terminal coiled-coil domain is crucial for aminoacylation activity.</text>
</comment>
<dbReference type="Gene3D" id="2.170.220.10">
    <property type="match status" value="1"/>
</dbReference>
<reference evidence="15" key="1">
    <citation type="submission" date="2022-10" db="EMBL/GenBank/DDBJ databases">
        <title>The WGS of Solirubrobacter ginsenosidimutans DSM 21036.</title>
        <authorList>
            <person name="Jiang Z."/>
        </authorList>
    </citation>
    <scope>NUCLEOTIDE SEQUENCE</scope>
    <source>
        <strain evidence="15">DSM 21036</strain>
    </source>
</reference>
<evidence type="ECO:0000256" key="3">
    <source>
        <dbReference type="ARBA" id="ARBA00022490"/>
    </source>
</evidence>
<proteinExistence type="inferred from homology"/>
<comment type="caution">
    <text evidence="15">The sequence shown here is derived from an EMBL/GenBank/DDBJ whole genome shotgun (WGS) entry which is preliminary data.</text>
</comment>
<dbReference type="SUPFAM" id="SSF50677">
    <property type="entry name" value="ValRS/IleRS/LeuRS editing domain"/>
    <property type="match status" value="1"/>
</dbReference>
<dbReference type="GO" id="GO:0002161">
    <property type="term" value="F:aminoacyl-tRNA deacylase activity"/>
    <property type="evidence" value="ECO:0007669"/>
    <property type="project" value="InterPro"/>
</dbReference>
<dbReference type="GO" id="GO:0005829">
    <property type="term" value="C:cytosol"/>
    <property type="evidence" value="ECO:0007669"/>
    <property type="project" value="TreeGrafter"/>
</dbReference>
<dbReference type="Pfam" id="PF00133">
    <property type="entry name" value="tRNA-synt_1"/>
    <property type="match status" value="2"/>
</dbReference>
<protein>
    <recommendedName>
        <fullName evidence="11">Valine--tRNA ligase</fullName>
        <ecNumber evidence="11">6.1.1.9</ecNumber>
    </recommendedName>
    <alternativeName>
        <fullName evidence="11">Valyl-tRNA synthetase</fullName>
        <shortName evidence="11">ValRS</shortName>
    </alternativeName>
</protein>
<dbReference type="NCBIfam" id="TIGR00422">
    <property type="entry name" value="valS"/>
    <property type="match status" value="1"/>
</dbReference>
<evidence type="ECO:0000256" key="8">
    <source>
        <dbReference type="ARBA" id="ARBA00023054"/>
    </source>
</evidence>
<evidence type="ECO:0000259" key="13">
    <source>
        <dbReference type="Pfam" id="PF08264"/>
    </source>
</evidence>
<dbReference type="RefSeq" id="WP_270042680.1">
    <property type="nucleotide sequence ID" value="NZ_JAPDOD010000025.1"/>
</dbReference>
<comment type="catalytic activity">
    <reaction evidence="10 11">
        <text>tRNA(Val) + L-valine + ATP = L-valyl-tRNA(Val) + AMP + diphosphate</text>
        <dbReference type="Rhea" id="RHEA:10704"/>
        <dbReference type="Rhea" id="RHEA-COMP:9672"/>
        <dbReference type="Rhea" id="RHEA-COMP:9708"/>
        <dbReference type="ChEBI" id="CHEBI:30616"/>
        <dbReference type="ChEBI" id="CHEBI:33019"/>
        <dbReference type="ChEBI" id="CHEBI:57762"/>
        <dbReference type="ChEBI" id="CHEBI:78442"/>
        <dbReference type="ChEBI" id="CHEBI:78537"/>
        <dbReference type="ChEBI" id="CHEBI:456215"/>
        <dbReference type="EC" id="6.1.1.9"/>
    </reaction>
</comment>
<evidence type="ECO:0000256" key="4">
    <source>
        <dbReference type="ARBA" id="ARBA00022598"/>
    </source>
</evidence>
<dbReference type="InterPro" id="IPR009008">
    <property type="entry name" value="Val/Leu/Ile-tRNA-synth_edit"/>
</dbReference>
<dbReference type="NCBIfam" id="NF004349">
    <property type="entry name" value="PRK05729.1"/>
    <property type="match status" value="1"/>
</dbReference>
<keyword evidence="5 11" id="KW-0547">Nucleotide-binding</keyword>
<feature type="binding site" evidence="11">
    <location>
        <position position="522"/>
    </location>
    <ligand>
        <name>ATP</name>
        <dbReference type="ChEBI" id="CHEBI:30616"/>
    </ligand>
</feature>
<evidence type="ECO:0000256" key="9">
    <source>
        <dbReference type="ARBA" id="ARBA00023146"/>
    </source>
</evidence>
<dbReference type="InterPro" id="IPR037118">
    <property type="entry name" value="Val-tRNA_synth_C_sf"/>
</dbReference>
<dbReference type="Pfam" id="PF10458">
    <property type="entry name" value="Val_tRNA-synt_C"/>
    <property type="match status" value="1"/>
</dbReference>
<gene>
    <name evidence="11" type="primary">valS</name>
    <name evidence="15" type="ORF">OM076_24390</name>
</gene>
<dbReference type="InterPro" id="IPR013155">
    <property type="entry name" value="M/V/L/I-tRNA-synth_anticd-bd"/>
</dbReference>
<name>A0A9X3MVP5_9ACTN</name>
<dbReference type="InterPro" id="IPR010978">
    <property type="entry name" value="tRNA-bd_arm"/>
</dbReference>
<evidence type="ECO:0000259" key="14">
    <source>
        <dbReference type="Pfam" id="PF10458"/>
    </source>
</evidence>
<dbReference type="Proteomes" id="UP001149140">
    <property type="component" value="Unassembled WGS sequence"/>
</dbReference>